<name>A0A6J4U8I5_9BACT</name>
<protein>
    <submittedName>
        <fullName evidence="1">Uncharacterized protein</fullName>
    </submittedName>
</protein>
<sequence>MTNLDMRRGDRTNDQLLSPACYTLAPLTHTTILAVAGPRDDPGDR</sequence>
<reference evidence="1" key="1">
    <citation type="submission" date="2020-02" db="EMBL/GenBank/DDBJ databases">
        <authorList>
            <person name="Meier V. D."/>
        </authorList>
    </citation>
    <scope>NUCLEOTIDE SEQUENCE</scope>
    <source>
        <strain evidence="1">AVDCRST_MAG70</strain>
    </source>
</reference>
<dbReference type="AlphaFoldDB" id="A0A6J4U8I5"/>
<dbReference type="EMBL" id="CADCWH010000024">
    <property type="protein sequence ID" value="CAA9541564.1"/>
    <property type="molecule type" value="Genomic_DNA"/>
</dbReference>
<proteinExistence type="predicted"/>
<accession>A0A6J4U8I5</accession>
<evidence type="ECO:0000313" key="1">
    <source>
        <dbReference type="EMBL" id="CAA9541564.1"/>
    </source>
</evidence>
<organism evidence="1">
    <name type="scientific">uncultured Thermomicrobiales bacterium</name>
    <dbReference type="NCBI Taxonomy" id="1645740"/>
    <lineage>
        <taxon>Bacteria</taxon>
        <taxon>Pseudomonadati</taxon>
        <taxon>Thermomicrobiota</taxon>
        <taxon>Thermomicrobia</taxon>
        <taxon>Thermomicrobiales</taxon>
        <taxon>environmental samples</taxon>
    </lineage>
</organism>
<gene>
    <name evidence="1" type="ORF">AVDCRST_MAG70-152</name>
</gene>